<dbReference type="PATRIC" id="fig|1449336.4.peg.505"/>
<dbReference type="Gene3D" id="3.40.50.2300">
    <property type="match status" value="1"/>
</dbReference>
<feature type="domain" description="Response regulatory" evidence="8">
    <location>
        <begin position="5"/>
        <end position="118"/>
    </location>
</feature>
<dbReference type="InterPro" id="IPR036388">
    <property type="entry name" value="WH-like_DNA-bd_sf"/>
</dbReference>
<dbReference type="Gene3D" id="1.10.10.10">
    <property type="entry name" value="Winged helix-like DNA-binding domain superfamily/Winged helix DNA-binding domain"/>
    <property type="match status" value="1"/>
</dbReference>
<evidence type="ECO:0000256" key="2">
    <source>
        <dbReference type="ARBA" id="ARBA00023012"/>
    </source>
</evidence>
<evidence type="ECO:0000313" key="10">
    <source>
        <dbReference type="EMBL" id="KRN56845.1"/>
    </source>
</evidence>
<reference evidence="10 11" key="1">
    <citation type="journal article" date="2015" name="Genome Announc.">
        <title>Expanding the biotechnology potential of lactobacilli through comparative genomics of 213 strains and associated genera.</title>
        <authorList>
            <person name="Sun Z."/>
            <person name="Harris H.M."/>
            <person name="McCann A."/>
            <person name="Guo C."/>
            <person name="Argimon S."/>
            <person name="Zhang W."/>
            <person name="Yang X."/>
            <person name="Jeffery I.B."/>
            <person name="Cooney J.C."/>
            <person name="Kagawa T.F."/>
            <person name="Liu W."/>
            <person name="Song Y."/>
            <person name="Salvetti E."/>
            <person name="Wrobel A."/>
            <person name="Rasinkangas P."/>
            <person name="Parkhill J."/>
            <person name="Rea M.C."/>
            <person name="O'Sullivan O."/>
            <person name="Ritari J."/>
            <person name="Douillard F.P."/>
            <person name="Paul Ross R."/>
            <person name="Yang R."/>
            <person name="Briner A.E."/>
            <person name="Felis G.E."/>
            <person name="de Vos W.M."/>
            <person name="Barrangou R."/>
            <person name="Klaenhammer T.R."/>
            <person name="Caufield P.W."/>
            <person name="Cui Y."/>
            <person name="Zhang H."/>
            <person name="O'Toole P.W."/>
        </authorList>
    </citation>
    <scope>NUCLEOTIDE SEQUENCE [LARGE SCALE GENOMIC DNA]</scope>
    <source>
        <strain evidence="10 11">DSM 20623</strain>
    </source>
</reference>
<comment type="caution">
    <text evidence="10">The sequence shown here is derived from an EMBL/GenBank/DDBJ whole genome shotgun (WGS) entry which is preliminary data.</text>
</comment>
<evidence type="ECO:0000313" key="11">
    <source>
        <dbReference type="Proteomes" id="UP000051658"/>
    </source>
</evidence>
<dbReference type="Gene3D" id="6.10.250.690">
    <property type="match status" value="1"/>
</dbReference>
<dbReference type="InterPro" id="IPR001867">
    <property type="entry name" value="OmpR/PhoB-type_DNA-bd"/>
</dbReference>
<evidence type="ECO:0000256" key="7">
    <source>
        <dbReference type="PROSITE-ProRule" id="PRU01091"/>
    </source>
</evidence>
<dbReference type="Proteomes" id="UP000051658">
    <property type="component" value="Unassembled WGS sequence"/>
</dbReference>
<dbReference type="GeneID" id="89587786"/>
<dbReference type="eggNOG" id="COG0745">
    <property type="taxonomic scope" value="Bacteria"/>
</dbReference>
<evidence type="ECO:0000256" key="1">
    <source>
        <dbReference type="ARBA" id="ARBA00022553"/>
    </source>
</evidence>
<dbReference type="GO" id="GO:0000976">
    <property type="term" value="F:transcription cis-regulatory region binding"/>
    <property type="evidence" value="ECO:0007669"/>
    <property type="project" value="TreeGrafter"/>
</dbReference>
<protein>
    <submittedName>
        <fullName evidence="10">KDP operon transcriptional regulatory protein</fullName>
    </submittedName>
</protein>
<dbReference type="Pfam" id="PF00072">
    <property type="entry name" value="Response_reg"/>
    <property type="match status" value="1"/>
</dbReference>
<dbReference type="RefSeq" id="WP_034572320.1">
    <property type="nucleotide sequence ID" value="NZ_JQBS01000017.1"/>
</dbReference>
<proteinExistence type="predicted"/>
<dbReference type="GO" id="GO:0032993">
    <property type="term" value="C:protein-DNA complex"/>
    <property type="evidence" value="ECO:0007669"/>
    <property type="project" value="TreeGrafter"/>
</dbReference>
<dbReference type="GO" id="GO:0005829">
    <property type="term" value="C:cytosol"/>
    <property type="evidence" value="ECO:0007669"/>
    <property type="project" value="TreeGrafter"/>
</dbReference>
<dbReference type="SMART" id="SM00448">
    <property type="entry name" value="REC"/>
    <property type="match status" value="1"/>
</dbReference>
<dbReference type="CDD" id="cd17620">
    <property type="entry name" value="REC_OmpR_KdpE-like"/>
    <property type="match status" value="1"/>
</dbReference>
<evidence type="ECO:0000256" key="3">
    <source>
        <dbReference type="ARBA" id="ARBA00023015"/>
    </source>
</evidence>
<keyword evidence="3" id="KW-0805">Transcription regulation</keyword>
<sequence>MSPRTILIIEDDPGILNFMSAILKGEDYKIISATEGSQGISLAATWNPDLIMLDLGLPDMDGLEVLKTIRSWSKTPIMIVSARGHEQEKVAALDEGADDYITKPFGTSELLARIRTALRHGIHTESKASTFENGELAIDFEKRLVKVEGKEVHLTPNEYKIIQLLARHLGKVLTHDTISKSIWGPYHMDNQTLRVNMSNIRRKLEKNPADPIYIITEIGIGYRMVERN</sequence>
<dbReference type="EMBL" id="JQBS01000017">
    <property type="protein sequence ID" value="KRN56845.1"/>
    <property type="molecule type" value="Genomic_DNA"/>
</dbReference>
<evidence type="ECO:0000256" key="4">
    <source>
        <dbReference type="ARBA" id="ARBA00023125"/>
    </source>
</evidence>
<dbReference type="Pfam" id="PF00486">
    <property type="entry name" value="Trans_reg_C"/>
    <property type="match status" value="1"/>
</dbReference>
<dbReference type="CDD" id="cd00383">
    <property type="entry name" value="trans_reg_C"/>
    <property type="match status" value="1"/>
</dbReference>
<dbReference type="AlphaFoldDB" id="A0A0R2I6D2"/>
<dbReference type="PANTHER" id="PTHR48111">
    <property type="entry name" value="REGULATOR OF RPOS"/>
    <property type="match status" value="1"/>
</dbReference>
<gene>
    <name evidence="10" type="ORF">IV74_GL000492</name>
</gene>
<evidence type="ECO:0000256" key="5">
    <source>
        <dbReference type="ARBA" id="ARBA00023163"/>
    </source>
</evidence>
<organism evidence="10 11">
    <name type="scientific">Carnobacterium divergens DSM 20623</name>
    <dbReference type="NCBI Taxonomy" id="1449336"/>
    <lineage>
        <taxon>Bacteria</taxon>
        <taxon>Bacillati</taxon>
        <taxon>Bacillota</taxon>
        <taxon>Bacilli</taxon>
        <taxon>Lactobacillales</taxon>
        <taxon>Carnobacteriaceae</taxon>
        <taxon>Carnobacterium</taxon>
    </lineage>
</organism>
<dbReference type="InterPro" id="IPR039420">
    <property type="entry name" value="WalR-like"/>
</dbReference>
<keyword evidence="2" id="KW-0902">Two-component regulatory system</keyword>
<dbReference type="PROSITE" id="PS50110">
    <property type="entry name" value="RESPONSE_REGULATORY"/>
    <property type="match status" value="1"/>
</dbReference>
<dbReference type="PANTHER" id="PTHR48111:SF50">
    <property type="entry name" value="KDP OPERON TRANSCRIPTIONAL REGULATORY PROTEIN KDPE"/>
    <property type="match status" value="1"/>
</dbReference>
<dbReference type="GO" id="GO:0006355">
    <property type="term" value="P:regulation of DNA-templated transcription"/>
    <property type="evidence" value="ECO:0007669"/>
    <property type="project" value="InterPro"/>
</dbReference>
<dbReference type="SUPFAM" id="SSF52172">
    <property type="entry name" value="CheY-like"/>
    <property type="match status" value="1"/>
</dbReference>
<accession>A0A0R2I6D2</accession>
<dbReference type="PROSITE" id="PS51755">
    <property type="entry name" value="OMPR_PHOB"/>
    <property type="match status" value="1"/>
</dbReference>
<keyword evidence="11" id="KW-1185">Reference proteome</keyword>
<keyword evidence="4 7" id="KW-0238">DNA-binding</keyword>
<keyword evidence="5" id="KW-0804">Transcription</keyword>
<keyword evidence="1 6" id="KW-0597">Phosphoprotein</keyword>
<feature type="modified residue" description="4-aspartylphosphate" evidence="6">
    <location>
        <position position="54"/>
    </location>
</feature>
<evidence type="ECO:0000259" key="8">
    <source>
        <dbReference type="PROSITE" id="PS50110"/>
    </source>
</evidence>
<dbReference type="GO" id="GO:0000156">
    <property type="term" value="F:phosphorelay response regulator activity"/>
    <property type="evidence" value="ECO:0007669"/>
    <property type="project" value="TreeGrafter"/>
</dbReference>
<evidence type="ECO:0000256" key="6">
    <source>
        <dbReference type="PROSITE-ProRule" id="PRU00169"/>
    </source>
</evidence>
<feature type="domain" description="OmpR/PhoB-type" evidence="9">
    <location>
        <begin position="128"/>
        <end position="226"/>
    </location>
</feature>
<name>A0A0R2I6D2_CARDV</name>
<evidence type="ECO:0000259" key="9">
    <source>
        <dbReference type="PROSITE" id="PS51755"/>
    </source>
</evidence>
<dbReference type="InterPro" id="IPR011006">
    <property type="entry name" value="CheY-like_superfamily"/>
</dbReference>
<dbReference type="SMART" id="SM00862">
    <property type="entry name" value="Trans_reg_C"/>
    <property type="match status" value="1"/>
</dbReference>
<dbReference type="InterPro" id="IPR001789">
    <property type="entry name" value="Sig_transdc_resp-reg_receiver"/>
</dbReference>
<feature type="DNA-binding region" description="OmpR/PhoB-type" evidence="7">
    <location>
        <begin position="128"/>
        <end position="226"/>
    </location>
</feature>